<dbReference type="PANTHER" id="PTHR24020">
    <property type="entry name" value="COLLAGEN ALPHA"/>
    <property type="match status" value="1"/>
</dbReference>
<evidence type="ECO:0000256" key="1">
    <source>
        <dbReference type="ARBA" id="ARBA00023157"/>
    </source>
</evidence>
<gene>
    <name evidence="6" type="primary">LOC116294446</name>
</gene>
<dbReference type="GeneID" id="116294446"/>
<keyword evidence="1" id="KW-1015">Disulfide bond</keyword>
<dbReference type="InterPro" id="IPR018378">
    <property type="entry name" value="C-type_lectin_CS"/>
</dbReference>
<dbReference type="InterPro" id="IPR050525">
    <property type="entry name" value="ECM_Assembly_Org"/>
</dbReference>
<sequence length="526" mass="60860">MATIYRVNVWLFVALITLVSFPKETLQSSSPGFIFESDEHFYKVVYEQDDIRTFYEAEEICSEFENGHLASINSPAENEWLHRKIQSLGHLKKPGHFWVGASDKRQFGSFEWLDGTPFVFHAAHYMSARNPRKKQDYEMCLSMTSSSKDVFWKEVDCYNARGYICKTEGVPKRLISHRRFGYEFEDNIWTYKFIINQDDMLSWPEADVYCRKTEWGQLLSISNERDTNRISQWLQLLRPIFGFTKLWIGASDMAREGRYYWTDGSSYNYTNWAPGEPSAVYRGMEQDCVAISGHPYWGQWRDEYCLDKLPFICKIKMCGERTDLAFAIDASGSMGPEDFAKAKRFVKALTASFKVSYKGTHVGVIRYSTKAKVMFDFNSYFSHDEVNDAIDDIEYTEGGTRTEFALEFARTKLFSESGGYRPAQDIFKIFILMTDGRSESRRKVAKEARLLKQRGVHVLAVGVGRSTNQKELESIATSKSDVIGVSSFRELMIRMNEIKDKLCDIAIENERRAKLRTTRRPSRGRG</sequence>
<dbReference type="Pfam" id="PF00092">
    <property type="entry name" value="VWA"/>
    <property type="match status" value="1"/>
</dbReference>
<dbReference type="SMART" id="SM00327">
    <property type="entry name" value="VWA"/>
    <property type="match status" value="1"/>
</dbReference>
<dbReference type="SUPFAM" id="SSF53300">
    <property type="entry name" value="vWA-like"/>
    <property type="match status" value="1"/>
</dbReference>
<keyword evidence="5" id="KW-1185">Reference proteome</keyword>
<evidence type="ECO:0000313" key="6">
    <source>
        <dbReference type="RefSeq" id="XP_031557902.1"/>
    </source>
</evidence>
<evidence type="ECO:0000259" key="3">
    <source>
        <dbReference type="PROSITE" id="PS50041"/>
    </source>
</evidence>
<feature type="domain" description="VWFA" evidence="4">
    <location>
        <begin position="323"/>
        <end position="502"/>
    </location>
</feature>
<feature type="signal peptide" evidence="2">
    <location>
        <begin position="1"/>
        <end position="27"/>
    </location>
</feature>
<reference evidence="6" key="1">
    <citation type="submission" date="2025-08" db="UniProtKB">
        <authorList>
            <consortium name="RefSeq"/>
        </authorList>
    </citation>
    <scope>IDENTIFICATION</scope>
    <source>
        <tissue evidence="6">Tentacle</tissue>
    </source>
</reference>
<dbReference type="SMART" id="SM00034">
    <property type="entry name" value="CLECT"/>
    <property type="match status" value="2"/>
</dbReference>
<protein>
    <submittedName>
        <fullName evidence="6">C-type mannose receptor 2-like</fullName>
    </submittedName>
</protein>
<dbReference type="PROSITE" id="PS50234">
    <property type="entry name" value="VWFA"/>
    <property type="match status" value="1"/>
</dbReference>
<evidence type="ECO:0000256" key="2">
    <source>
        <dbReference type="SAM" id="SignalP"/>
    </source>
</evidence>
<accession>A0A6P8HZ72</accession>
<keyword evidence="2" id="KW-0732">Signal</keyword>
<organism evidence="5 6">
    <name type="scientific">Actinia tenebrosa</name>
    <name type="common">Australian red waratah sea anemone</name>
    <dbReference type="NCBI Taxonomy" id="6105"/>
    <lineage>
        <taxon>Eukaryota</taxon>
        <taxon>Metazoa</taxon>
        <taxon>Cnidaria</taxon>
        <taxon>Anthozoa</taxon>
        <taxon>Hexacorallia</taxon>
        <taxon>Actiniaria</taxon>
        <taxon>Actiniidae</taxon>
        <taxon>Actinia</taxon>
    </lineage>
</organism>
<dbReference type="CDD" id="cd00037">
    <property type="entry name" value="CLECT"/>
    <property type="match status" value="2"/>
</dbReference>
<dbReference type="AlphaFoldDB" id="A0A6P8HZ72"/>
<proteinExistence type="predicted"/>
<dbReference type="InterPro" id="IPR016186">
    <property type="entry name" value="C-type_lectin-like/link_sf"/>
</dbReference>
<feature type="domain" description="C-type lectin" evidence="3">
    <location>
        <begin position="37"/>
        <end position="166"/>
    </location>
</feature>
<dbReference type="InterPro" id="IPR036465">
    <property type="entry name" value="vWFA_dom_sf"/>
</dbReference>
<dbReference type="InterPro" id="IPR002035">
    <property type="entry name" value="VWF_A"/>
</dbReference>
<feature type="chain" id="PRO_5028160631" evidence="2">
    <location>
        <begin position="28"/>
        <end position="526"/>
    </location>
</feature>
<feature type="domain" description="C-type lectin" evidence="3">
    <location>
        <begin position="191"/>
        <end position="314"/>
    </location>
</feature>
<dbReference type="Pfam" id="PF00059">
    <property type="entry name" value="Lectin_C"/>
    <property type="match status" value="2"/>
</dbReference>
<dbReference type="Gene3D" id="3.10.100.10">
    <property type="entry name" value="Mannose-Binding Protein A, subunit A"/>
    <property type="match status" value="2"/>
</dbReference>
<dbReference type="InterPro" id="IPR016187">
    <property type="entry name" value="CTDL_fold"/>
</dbReference>
<dbReference type="Proteomes" id="UP000515163">
    <property type="component" value="Unplaced"/>
</dbReference>
<name>A0A6P8HZ72_ACTTE</name>
<evidence type="ECO:0000313" key="5">
    <source>
        <dbReference type="Proteomes" id="UP000515163"/>
    </source>
</evidence>
<evidence type="ECO:0000259" key="4">
    <source>
        <dbReference type="PROSITE" id="PS50234"/>
    </source>
</evidence>
<dbReference type="KEGG" id="aten:116294446"/>
<dbReference type="PROSITE" id="PS00615">
    <property type="entry name" value="C_TYPE_LECTIN_1"/>
    <property type="match status" value="1"/>
</dbReference>
<dbReference type="PRINTS" id="PR01504">
    <property type="entry name" value="PNCREATITSAP"/>
</dbReference>
<dbReference type="PROSITE" id="PS50041">
    <property type="entry name" value="C_TYPE_LECTIN_2"/>
    <property type="match status" value="2"/>
</dbReference>
<dbReference type="PANTHER" id="PTHR24020:SF20">
    <property type="entry name" value="PH DOMAIN-CONTAINING PROTEIN"/>
    <property type="match status" value="1"/>
</dbReference>
<dbReference type="SUPFAM" id="SSF56436">
    <property type="entry name" value="C-type lectin-like"/>
    <property type="match status" value="2"/>
</dbReference>
<dbReference type="OrthoDB" id="5945752at2759"/>
<dbReference type="RefSeq" id="XP_031557902.1">
    <property type="nucleotide sequence ID" value="XM_031702042.1"/>
</dbReference>
<dbReference type="Gene3D" id="3.40.50.410">
    <property type="entry name" value="von Willebrand factor, type A domain"/>
    <property type="match status" value="1"/>
</dbReference>
<dbReference type="CDD" id="cd01450">
    <property type="entry name" value="vWFA_subfamily_ECM"/>
    <property type="match status" value="1"/>
</dbReference>
<dbReference type="InterPro" id="IPR001304">
    <property type="entry name" value="C-type_lectin-like"/>
</dbReference>
<dbReference type="PRINTS" id="PR00453">
    <property type="entry name" value="VWFADOMAIN"/>
</dbReference>
<dbReference type="InParanoid" id="A0A6P8HZ72"/>